<name>A0AAP2DQZ1_9BACT</name>
<evidence type="ECO:0000313" key="1">
    <source>
        <dbReference type="EMBL" id="MBT1700935.1"/>
    </source>
</evidence>
<dbReference type="AlphaFoldDB" id="A0AAP2DQZ1"/>
<sequence>MKEVYYKGKPYEFKVIDLKGKRQFQLYENGSLKHSVAENELDVKTIVSLILDAYYRNVKSTTKSEAVH</sequence>
<gene>
    <name evidence="1" type="ORF">KK083_28845</name>
</gene>
<reference evidence="1 2" key="1">
    <citation type="submission" date="2021-05" db="EMBL/GenBank/DDBJ databases">
        <title>A Polyphasic approach of four new species of the genus Ohtaekwangia: Ohtaekwangia histidinii sp. nov., Ohtaekwangia cretensis sp. nov., Ohtaekwangia indiensis sp. nov., Ohtaekwangia reichenbachii sp. nov. from diverse environment.</title>
        <authorList>
            <person name="Octaviana S."/>
        </authorList>
    </citation>
    <scope>NUCLEOTIDE SEQUENCE [LARGE SCALE GENOMIC DNA]</scope>
    <source>
        <strain evidence="1 2">PWU4</strain>
    </source>
</reference>
<keyword evidence="2" id="KW-1185">Reference proteome</keyword>
<dbReference type="EMBL" id="JAHESF010000052">
    <property type="protein sequence ID" value="MBT1700935.1"/>
    <property type="molecule type" value="Genomic_DNA"/>
</dbReference>
<dbReference type="RefSeq" id="WP_254169623.1">
    <property type="nucleotide sequence ID" value="NZ_JAHESF010000052.1"/>
</dbReference>
<dbReference type="Proteomes" id="UP001319200">
    <property type="component" value="Unassembled WGS sequence"/>
</dbReference>
<evidence type="ECO:0000313" key="2">
    <source>
        <dbReference type="Proteomes" id="UP001319200"/>
    </source>
</evidence>
<protein>
    <submittedName>
        <fullName evidence="1">Uncharacterized protein</fullName>
    </submittedName>
</protein>
<proteinExistence type="predicted"/>
<accession>A0AAP2DQZ1</accession>
<organism evidence="1 2">
    <name type="scientific">Chryseosolibacter histidini</name>
    <dbReference type="NCBI Taxonomy" id="2782349"/>
    <lineage>
        <taxon>Bacteria</taxon>
        <taxon>Pseudomonadati</taxon>
        <taxon>Bacteroidota</taxon>
        <taxon>Cytophagia</taxon>
        <taxon>Cytophagales</taxon>
        <taxon>Chryseotaleaceae</taxon>
        <taxon>Chryseosolibacter</taxon>
    </lineage>
</organism>
<comment type="caution">
    <text evidence="1">The sequence shown here is derived from an EMBL/GenBank/DDBJ whole genome shotgun (WGS) entry which is preliminary data.</text>
</comment>